<name>A0A1H3TTI9_9ACTN</name>
<dbReference type="Gene3D" id="1.25.40.10">
    <property type="entry name" value="Tetratricopeptide repeat domain"/>
    <property type="match status" value="4"/>
</dbReference>
<protein>
    <submittedName>
        <fullName evidence="2">CHAT domain-containing protein</fullName>
    </submittedName>
</protein>
<dbReference type="PANTHER" id="PTHR47691:SF3">
    <property type="entry name" value="HTH-TYPE TRANSCRIPTIONAL REGULATOR RV0890C-RELATED"/>
    <property type="match status" value="1"/>
</dbReference>
<evidence type="ECO:0000313" key="2">
    <source>
        <dbReference type="EMBL" id="SDZ53456.1"/>
    </source>
</evidence>
<reference evidence="3" key="1">
    <citation type="submission" date="2016-10" db="EMBL/GenBank/DDBJ databases">
        <authorList>
            <person name="Varghese N."/>
            <person name="Submissions S."/>
        </authorList>
    </citation>
    <scope>NUCLEOTIDE SEQUENCE [LARGE SCALE GENOMIC DNA]</scope>
    <source>
        <strain evidence="3">DSM 44718</strain>
    </source>
</reference>
<sequence>MWTLLRSSGIDARLDLTAAVERQFWPQWMSKQVREAQFVLVVASAAYRERGEDRGDRSTGKGVRWETLQLMERWYSDLDAGLREILPVVLPGGDRSGLPSWILPDGGTVYSVEEFTLAGAEPLLRVLTGQPLEVEPALGSVPVLPTRPPADIGPPVAARGLRSELVIDARVVEGSLLCEASLAGVPLGSREGPVPAELSRVWESFKAGPLVAAERLSAAGRALADAVFDEEGQRLVASLVTGMRPQDAVEVVWRADGAALALPVEALQLTCAGGADLGPLVLVGGVSVRRQVREAGPGREAAGLPGPLRVLAAVAAPEETRTPNAPLDVEAEMQALLDSVGDLAAGHGGQVRILEVASLTQIRAALREGAFHVLHLSAHGSSTSVELEDEDGDPQLVGSRDLMTVIRDAGASVPLIVLSSCAGAAGGGEAMAAGLVAAGADRVLAMQTSITDTYATALLAEFYRELVTAPADGPLPRVSEALARARRARELARRTADELPLPEYAVTTLLCAGADPPLIDATRAPRPLPDVAVPTGTSVRDLGMGQLIGRRSQLRAGTAALRRTDQARATHGLISGVQLVGVGGIGKTALAGRLMTRARGDGMLPVVHEGRWNPTTLFTALAQTLAKTEGNEQVAGLLAAAEMSDVVKVQMVGKLLESAPLLLVFDDFEQNLSPGGASFLDPAFDEVFTGWCEKADVGAVLVTCRYPLPGDDRYLAPVAVGPLSTAELRRLLLRLPALRGLSGEDLRLLNRTIGGHPRLIEYVDALLRGRPTRFREVQRKLRDLAQREGIDLRRPRPINTAVNDAVILGGADILLDELLDLLTNDERETLAQLSVSRAAMTLDDLAYAMTDPNPDGTVSIPSDAQHLSADVERLTDLTLLAPVDGILVHPWTADLIERREDPSRADRHERALRMRWRRLQSGPIDYDDLVDIPRHLAATDKHVQIPGLARQVVAALPGVLAAAAYLAEIRPLIPRGHFAWVGIGKLEYEAIRAVGDLTSAQTLLNDVYDSISERFATNSDDEQTAADMSMVLVDLGDLAVATGDLHTATSRFTSALDLNARQPDDTQNAAWWHNRPALVRERLGGVAVAAGDLTAAREHFQASLEIRQRLAAADPGNTDWQRDLSISRERLGGVAIAAGDLTTAREHCQASLEIAQRLAAADPSNAGCQRDLSISRNKVGDVAVAAGDLTTAREHFKASLEIRQRLAAADPGNTGWQRDLSVSRERLGTVAVAAGDLTTAREHFQASLEIAQRLAAADPGNTEWHRDLSVSLNKVGDVAVAAGDLSTAREHFHASLEIAQRLAAADPGNTDWQRDLSVSLNRVGNVAVAAGDPNTAREHFHASLEIAQRLAAADPGNTDWQRDLSVTRERLGTVAVAAGDLTTARQHFQASLGIAQRLLTADPGNAERQRDLSVSLNKVGDVAAVAGDPNAAREHFQASLEIRRQLAATDPGNTRWQRDLSINWERLGDMAVAAGDLTTAREHFLASLEIRQQLAAAHPGNAEWQRDLSINWERLGDVAVAAGDLTTAREHFLASLEIRQQLAAASPGNAEWQRDLSINWERLGDLAVAARDLTTAREHFQASLEIYQRLSAANPGNTEWQRDLSEIAAKLHDAKADGPDQH</sequence>
<dbReference type="InterPro" id="IPR013568">
    <property type="entry name" value="SEFIR_dom"/>
</dbReference>
<dbReference type="Proteomes" id="UP000199632">
    <property type="component" value="Unassembled WGS sequence"/>
</dbReference>
<dbReference type="SUPFAM" id="SSF52540">
    <property type="entry name" value="P-loop containing nucleoside triphosphate hydrolases"/>
    <property type="match status" value="1"/>
</dbReference>
<dbReference type="InterPro" id="IPR024983">
    <property type="entry name" value="CHAT_dom"/>
</dbReference>
<feature type="domain" description="SEFIR" evidence="1">
    <location>
        <begin position="1"/>
        <end position="121"/>
    </location>
</feature>
<dbReference type="PANTHER" id="PTHR47691">
    <property type="entry name" value="REGULATOR-RELATED"/>
    <property type="match status" value="1"/>
</dbReference>
<keyword evidence="3" id="KW-1185">Reference proteome</keyword>
<dbReference type="Gene3D" id="3.40.50.300">
    <property type="entry name" value="P-loop containing nucleotide triphosphate hydrolases"/>
    <property type="match status" value="1"/>
</dbReference>
<evidence type="ECO:0000313" key="3">
    <source>
        <dbReference type="Proteomes" id="UP000199632"/>
    </source>
</evidence>
<organism evidence="2 3">
    <name type="scientific">Asanoa ishikariensis</name>
    <dbReference type="NCBI Taxonomy" id="137265"/>
    <lineage>
        <taxon>Bacteria</taxon>
        <taxon>Bacillati</taxon>
        <taxon>Actinomycetota</taxon>
        <taxon>Actinomycetes</taxon>
        <taxon>Micromonosporales</taxon>
        <taxon>Micromonosporaceae</taxon>
        <taxon>Asanoa</taxon>
    </lineage>
</organism>
<dbReference type="InterPro" id="IPR019734">
    <property type="entry name" value="TPR_rpt"/>
</dbReference>
<gene>
    <name evidence="2" type="ORF">SAMN05421684_6350</name>
</gene>
<dbReference type="SUPFAM" id="SSF48452">
    <property type="entry name" value="TPR-like"/>
    <property type="match status" value="4"/>
</dbReference>
<dbReference type="STRING" id="137265.SAMN05421684_6350"/>
<accession>A0A1H3TTI9</accession>
<dbReference type="EMBL" id="FNQB01000003">
    <property type="protein sequence ID" value="SDZ53456.1"/>
    <property type="molecule type" value="Genomic_DNA"/>
</dbReference>
<dbReference type="Pfam" id="PF12770">
    <property type="entry name" value="CHAT"/>
    <property type="match status" value="1"/>
</dbReference>
<dbReference type="InterPro" id="IPR027417">
    <property type="entry name" value="P-loop_NTPase"/>
</dbReference>
<dbReference type="InterPro" id="IPR011990">
    <property type="entry name" value="TPR-like_helical_dom_sf"/>
</dbReference>
<dbReference type="SMART" id="SM00028">
    <property type="entry name" value="TPR"/>
    <property type="match status" value="12"/>
</dbReference>
<dbReference type="PROSITE" id="PS51534">
    <property type="entry name" value="SEFIR"/>
    <property type="match status" value="1"/>
</dbReference>
<proteinExistence type="predicted"/>
<evidence type="ECO:0000259" key="1">
    <source>
        <dbReference type="PROSITE" id="PS51534"/>
    </source>
</evidence>